<comment type="caution">
    <text evidence="2">The sequence shown here is derived from an EMBL/GenBank/DDBJ whole genome shotgun (WGS) entry which is preliminary data.</text>
</comment>
<evidence type="ECO:0000313" key="2">
    <source>
        <dbReference type="EMBL" id="MBA2225483.1"/>
    </source>
</evidence>
<dbReference type="Proteomes" id="UP000542342">
    <property type="component" value="Unassembled WGS sequence"/>
</dbReference>
<proteinExistence type="predicted"/>
<gene>
    <name evidence="2" type="ORF">H0921_04825</name>
</gene>
<reference evidence="2 3" key="1">
    <citation type="submission" date="2020-07" db="EMBL/GenBank/DDBJ databases">
        <title>Thermogemmata thermophila gen. nov., sp. nov., a novel moderate thermophilic planctomycete from a Kamchatka hot spring.</title>
        <authorList>
            <person name="Elcheninov A.G."/>
            <person name="Podosokorskaya O.A."/>
            <person name="Kovaleva O.L."/>
            <person name="Novikov A."/>
            <person name="Bonch-Osmolovskaya E.A."/>
            <person name="Toshchakov S.V."/>
            <person name="Kublanov I.V."/>
        </authorList>
    </citation>
    <scope>NUCLEOTIDE SEQUENCE [LARGE SCALE GENOMIC DNA]</scope>
    <source>
        <strain evidence="2 3">2918</strain>
    </source>
</reference>
<organism evidence="2 3">
    <name type="scientific">Thermogemmata fonticola</name>
    <dbReference type="NCBI Taxonomy" id="2755323"/>
    <lineage>
        <taxon>Bacteria</taxon>
        <taxon>Pseudomonadati</taxon>
        <taxon>Planctomycetota</taxon>
        <taxon>Planctomycetia</taxon>
        <taxon>Gemmatales</taxon>
        <taxon>Gemmataceae</taxon>
        <taxon>Thermogemmata</taxon>
    </lineage>
</organism>
<sequence>MIEVLLALAIFLTALVAIARLVDMGADLELEARHQSRGTRLAQAKLAEVECGAIPLESSSGTFDGDDANWSWTLTVQNYDIPNLYLVSVSVSREVKGQTVTITLSQLMLDPSVWGTAGEATRPDPASGSSMGGGS</sequence>
<feature type="region of interest" description="Disordered" evidence="1">
    <location>
        <begin position="115"/>
        <end position="135"/>
    </location>
</feature>
<dbReference type="InterPro" id="IPR045584">
    <property type="entry name" value="Pilin-like"/>
</dbReference>
<dbReference type="SUPFAM" id="SSF54523">
    <property type="entry name" value="Pili subunits"/>
    <property type="match status" value="1"/>
</dbReference>
<protein>
    <submittedName>
        <fullName evidence="2">Uncharacterized protein</fullName>
    </submittedName>
</protein>
<name>A0A7V9AAX9_9BACT</name>
<dbReference type="AlphaFoldDB" id="A0A7V9AAX9"/>
<keyword evidence="3" id="KW-1185">Reference proteome</keyword>
<evidence type="ECO:0000313" key="3">
    <source>
        <dbReference type="Proteomes" id="UP000542342"/>
    </source>
</evidence>
<dbReference type="EMBL" id="JACEFB010000002">
    <property type="protein sequence ID" value="MBA2225483.1"/>
    <property type="molecule type" value="Genomic_DNA"/>
</dbReference>
<evidence type="ECO:0000256" key="1">
    <source>
        <dbReference type="SAM" id="MobiDB-lite"/>
    </source>
</evidence>
<accession>A0A7V9AAX9</accession>
<dbReference type="Gene3D" id="3.30.1300.30">
    <property type="entry name" value="GSPII I/J protein-like"/>
    <property type="match status" value="1"/>
</dbReference>